<proteinExistence type="predicted"/>
<reference evidence="2 3" key="1">
    <citation type="submission" date="2018-02" db="EMBL/GenBank/DDBJ databases">
        <title>The genomes of Aspergillus section Nigri reveals drivers in fungal speciation.</title>
        <authorList>
            <consortium name="DOE Joint Genome Institute"/>
            <person name="Vesth T.C."/>
            <person name="Nybo J."/>
            <person name="Theobald S."/>
            <person name="Brandl J."/>
            <person name="Frisvad J.C."/>
            <person name="Nielsen K.F."/>
            <person name="Lyhne E.K."/>
            <person name="Kogle M.E."/>
            <person name="Kuo A."/>
            <person name="Riley R."/>
            <person name="Clum A."/>
            <person name="Nolan M."/>
            <person name="Lipzen A."/>
            <person name="Salamov A."/>
            <person name="Henrissat B."/>
            <person name="Wiebenga A."/>
            <person name="De vries R.P."/>
            <person name="Grigoriev I.V."/>
            <person name="Mortensen U.H."/>
            <person name="Andersen M.R."/>
            <person name="Baker S.E."/>
        </authorList>
    </citation>
    <scope>NUCLEOTIDE SEQUENCE [LARGE SCALE GENOMIC DNA]</scope>
    <source>
        <strain evidence="2 3">CBS 114.80</strain>
    </source>
</reference>
<feature type="transmembrane region" description="Helical" evidence="1">
    <location>
        <begin position="12"/>
        <end position="34"/>
    </location>
</feature>
<gene>
    <name evidence="2" type="ORF">BP00DRAFT_150939</name>
</gene>
<feature type="transmembrane region" description="Helical" evidence="1">
    <location>
        <begin position="40"/>
        <end position="66"/>
    </location>
</feature>
<organism evidence="2 3">
    <name type="scientific">Aspergillus indologenus CBS 114.80</name>
    <dbReference type="NCBI Taxonomy" id="1450541"/>
    <lineage>
        <taxon>Eukaryota</taxon>
        <taxon>Fungi</taxon>
        <taxon>Dikarya</taxon>
        <taxon>Ascomycota</taxon>
        <taxon>Pezizomycotina</taxon>
        <taxon>Eurotiomycetes</taxon>
        <taxon>Eurotiomycetidae</taxon>
        <taxon>Eurotiales</taxon>
        <taxon>Aspergillaceae</taxon>
        <taxon>Aspergillus</taxon>
        <taxon>Aspergillus subgen. Circumdati</taxon>
    </lineage>
</organism>
<sequence length="83" mass="9707">MEWTQLKRSVYLSPLLSIDLSIYRSISLSIYNLISLSDCLPLYLFIRLSVCLSCLSLNYLVVFLGWSYYPSRHLVFGGYRLRC</sequence>
<evidence type="ECO:0000313" key="3">
    <source>
        <dbReference type="Proteomes" id="UP000248817"/>
    </source>
</evidence>
<name>A0A2V5J2R9_9EURO</name>
<dbReference type="Proteomes" id="UP000248817">
    <property type="component" value="Unassembled WGS sequence"/>
</dbReference>
<keyword evidence="3" id="KW-1185">Reference proteome</keyword>
<dbReference type="AlphaFoldDB" id="A0A2V5J2R9"/>
<keyword evidence="1" id="KW-0472">Membrane</keyword>
<accession>A0A2V5J2R9</accession>
<evidence type="ECO:0000256" key="1">
    <source>
        <dbReference type="SAM" id="Phobius"/>
    </source>
</evidence>
<evidence type="ECO:0000313" key="2">
    <source>
        <dbReference type="EMBL" id="PYI36320.1"/>
    </source>
</evidence>
<keyword evidence="1" id="KW-0812">Transmembrane</keyword>
<dbReference type="EMBL" id="KZ825465">
    <property type="protein sequence ID" value="PYI36320.1"/>
    <property type="molecule type" value="Genomic_DNA"/>
</dbReference>
<keyword evidence="1" id="KW-1133">Transmembrane helix</keyword>
<protein>
    <submittedName>
        <fullName evidence="2">Uncharacterized protein</fullName>
    </submittedName>
</protein>